<reference evidence="1 2" key="1">
    <citation type="submission" date="2018-05" db="EMBL/GenBank/DDBJ databases">
        <title>Draft Genome Sequences for a Diverse set of 7 Haemophilus Species.</title>
        <authorList>
            <person name="Nichols M."/>
            <person name="Topaz N."/>
            <person name="Wang X."/>
            <person name="Wang X."/>
            <person name="Boxrud D."/>
        </authorList>
    </citation>
    <scope>NUCLEOTIDE SEQUENCE [LARGE SCALE GENOMIC DNA]</scope>
    <source>
        <strain evidence="1 2">C2010039593</strain>
    </source>
</reference>
<sequence length="82" mass="9065">MQVEKLLTPEEVAKVPTLQQAMAALGNLYTYCQVADLNAGREFVMNELVQAGLKIQQASHAILSFQTIITNLTEVKTDEIDD</sequence>
<gene>
    <name evidence="1" type="ORF">DPV98_10760</name>
</gene>
<dbReference type="AlphaFoldDB" id="A0A369Z5F2"/>
<organism evidence="1 2">
    <name type="scientific">Haemophilus parahaemolyticus</name>
    <dbReference type="NCBI Taxonomy" id="735"/>
    <lineage>
        <taxon>Bacteria</taxon>
        <taxon>Pseudomonadati</taxon>
        <taxon>Pseudomonadota</taxon>
        <taxon>Gammaproteobacteria</taxon>
        <taxon>Pasteurellales</taxon>
        <taxon>Pasteurellaceae</taxon>
        <taxon>Haemophilus</taxon>
    </lineage>
</organism>
<protein>
    <submittedName>
        <fullName evidence="1">Uncharacterized protein</fullName>
    </submittedName>
</protein>
<proteinExistence type="predicted"/>
<name>A0A369Z5F2_HAEPH</name>
<dbReference type="RefSeq" id="WP_111313735.1">
    <property type="nucleotide sequence ID" value="NZ_QEQD01000018.1"/>
</dbReference>
<dbReference type="Proteomes" id="UP000253999">
    <property type="component" value="Unassembled WGS sequence"/>
</dbReference>
<evidence type="ECO:0000313" key="2">
    <source>
        <dbReference type="Proteomes" id="UP000253999"/>
    </source>
</evidence>
<evidence type="ECO:0000313" key="1">
    <source>
        <dbReference type="EMBL" id="RDE99548.1"/>
    </source>
</evidence>
<dbReference type="EMBL" id="QEQD01000018">
    <property type="protein sequence ID" value="RDE99548.1"/>
    <property type="molecule type" value="Genomic_DNA"/>
</dbReference>
<accession>A0A369Z5F2</accession>
<comment type="caution">
    <text evidence="1">The sequence shown here is derived from an EMBL/GenBank/DDBJ whole genome shotgun (WGS) entry which is preliminary data.</text>
</comment>